<dbReference type="PANTHER" id="PTHR21356">
    <property type="entry name" value="ARMADILLO REPEAT CONTAINING 2"/>
    <property type="match status" value="1"/>
</dbReference>
<evidence type="ECO:0000313" key="1">
    <source>
        <dbReference type="EMBL" id="VDO96988.1"/>
    </source>
</evidence>
<dbReference type="EMBL" id="UZAM01007141">
    <property type="protein sequence ID" value="VDO96988.1"/>
    <property type="molecule type" value="Genomic_DNA"/>
</dbReference>
<dbReference type="InterPro" id="IPR038905">
    <property type="entry name" value="ARMC2"/>
</dbReference>
<keyword evidence="2" id="KW-1185">Reference proteome</keyword>
<gene>
    <name evidence="1" type="ORF">SBAD_LOCUS2241</name>
</gene>
<dbReference type="InterPro" id="IPR011989">
    <property type="entry name" value="ARM-like"/>
</dbReference>
<dbReference type="OrthoDB" id="247006at2759"/>
<evidence type="ECO:0000313" key="2">
    <source>
        <dbReference type="Proteomes" id="UP000270296"/>
    </source>
</evidence>
<dbReference type="GO" id="GO:0044782">
    <property type="term" value="P:cilium organization"/>
    <property type="evidence" value="ECO:0007669"/>
    <property type="project" value="TreeGrafter"/>
</dbReference>
<proteinExistence type="predicted"/>
<dbReference type="SUPFAM" id="SSF48371">
    <property type="entry name" value="ARM repeat"/>
    <property type="match status" value="1"/>
</dbReference>
<name>A0A183IF47_9BILA</name>
<protein>
    <submittedName>
        <fullName evidence="3">GBD/FH3 domain-containing protein</fullName>
    </submittedName>
</protein>
<dbReference type="PANTHER" id="PTHR21356:SF1">
    <property type="entry name" value="ARMADILLO REPEAT-CONTAINING PROTEIN 2"/>
    <property type="match status" value="1"/>
</dbReference>
<dbReference type="Proteomes" id="UP000270296">
    <property type="component" value="Unassembled WGS sequence"/>
</dbReference>
<reference evidence="3" key="1">
    <citation type="submission" date="2016-06" db="UniProtKB">
        <authorList>
            <consortium name="WormBaseParasite"/>
        </authorList>
    </citation>
    <scope>IDENTIFICATION</scope>
</reference>
<dbReference type="WBParaSite" id="SBAD_0000234601-mRNA-1">
    <property type="protein sequence ID" value="SBAD_0000234601-mRNA-1"/>
    <property type="gene ID" value="SBAD_0000234601"/>
</dbReference>
<accession>A0A183IF47</accession>
<dbReference type="InterPro" id="IPR016024">
    <property type="entry name" value="ARM-type_fold"/>
</dbReference>
<dbReference type="AlphaFoldDB" id="A0A183IF47"/>
<reference evidence="1 2" key="2">
    <citation type="submission" date="2018-11" db="EMBL/GenBank/DDBJ databases">
        <authorList>
            <consortium name="Pathogen Informatics"/>
        </authorList>
    </citation>
    <scope>NUCLEOTIDE SEQUENCE [LARGE SCALE GENOMIC DNA]</scope>
</reference>
<dbReference type="Gene3D" id="1.25.10.10">
    <property type="entry name" value="Leucine-rich Repeat Variant"/>
    <property type="match status" value="1"/>
</dbReference>
<evidence type="ECO:0000313" key="3">
    <source>
        <dbReference type="WBParaSite" id="SBAD_0000234601-mRNA-1"/>
    </source>
</evidence>
<sequence>MRFLPKLEDDWDLLSRCSKNCCSERTDFAMESGKRVLGSSETSEDSHGTATPKNFTKSLKKLYFLKHASNAQECDLCKVVDDLYILFKQENVLQMEGAWKTIALQKLFRCFDQALSEFSWKLLELILLDFDSIVLLHFTGAIENLSENPLLCGVLTQEKFLCQLLDFCEHLTDRQNQDINKNDAEGKIIVALNINLMKTLKNILKYTEDPLCHGKILIRLVRWLAVLIEQSGSKIALKAVRLLGYISSDYKLCVQLAGEATSIVLTLLKRTEDDNGNQDFLCQAFFVLANLTIMDDGLRVQVYESKNFYARLVSCLALLTGDGDSKNGKQFLGKFSAKELSKNSAKNHEFLIMVLQVLGNISINRQVGERIVKDTTMLNCVSKLIERPSFGSHNPAFMSAGLITANNLIFYIDMPDDNVKRIAK</sequence>
<organism evidence="3">
    <name type="scientific">Soboliphyme baturini</name>
    <dbReference type="NCBI Taxonomy" id="241478"/>
    <lineage>
        <taxon>Eukaryota</taxon>
        <taxon>Metazoa</taxon>
        <taxon>Ecdysozoa</taxon>
        <taxon>Nematoda</taxon>
        <taxon>Enoplea</taxon>
        <taxon>Dorylaimia</taxon>
        <taxon>Dioctophymatida</taxon>
        <taxon>Dioctophymatoidea</taxon>
        <taxon>Soboliphymatidae</taxon>
        <taxon>Soboliphyme</taxon>
    </lineage>
</organism>